<dbReference type="InterPro" id="IPR036767">
    <property type="entry name" value="ApaG_sf"/>
</dbReference>
<feature type="domain" description="UVR" evidence="1">
    <location>
        <begin position="110"/>
        <end position="145"/>
    </location>
</feature>
<reference evidence="3 4" key="1">
    <citation type="submission" date="2024-01" db="EMBL/GenBank/DDBJ databases">
        <title>The genomes of 5 underutilized Papilionoideae crops provide insights into root nodulation and disease resistanc.</title>
        <authorList>
            <person name="Yuan L."/>
        </authorList>
    </citation>
    <scope>NUCLEOTIDE SEQUENCE [LARGE SCALE GENOMIC DNA]</scope>
    <source>
        <strain evidence="3">ZHUSHIDOU_FW_LH</strain>
        <tissue evidence="3">Leaf</tissue>
    </source>
</reference>
<dbReference type="InterPro" id="IPR050718">
    <property type="entry name" value="ApaG-like"/>
</dbReference>
<evidence type="ECO:0000259" key="1">
    <source>
        <dbReference type="PROSITE" id="PS50151"/>
    </source>
</evidence>
<comment type="caution">
    <text evidence="3">The sequence shown here is derived from an EMBL/GenBank/DDBJ whole genome shotgun (WGS) entry which is preliminary data.</text>
</comment>
<feature type="domain" description="UVR" evidence="1">
    <location>
        <begin position="75"/>
        <end position="110"/>
    </location>
</feature>
<dbReference type="SUPFAM" id="SSF110069">
    <property type="entry name" value="ApaG-like"/>
    <property type="match status" value="1"/>
</dbReference>
<dbReference type="InterPro" id="IPR001943">
    <property type="entry name" value="UVR_dom"/>
</dbReference>
<evidence type="ECO:0000313" key="3">
    <source>
        <dbReference type="EMBL" id="KAK7281922.1"/>
    </source>
</evidence>
<sequence length="284" mass="31718">MQSFRMKACVDLKLPVFTGTEARVEKNSMNCRNLRRRNCSGIVACGAGRNGNRRGENGSLSVSAGSSSKPLFSRSHNYALLKNQMEAAAKSEDYEEAARIRDSLKCFEEEVPVLRLRRLLKEAIADERFEDAARYRDELKEIAPHSLLKCSSDATTLGIRVQVRSVYIEGRSQPSKELYFFAYRIRITNNSNRPVQLLRRHWIITDANGKTENVWGLGVVGEQPAILPKTSFEYSSACPLSTQSGRMEGDFEMIHVDRVGSRSFNVAIAPFSLSLLGDGDGDTV</sequence>
<evidence type="ECO:0000259" key="2">
    <source>
        <dbReference type="PROSITE" id="PS51087"/>
    </source>
</evidence>
<dbReference type="PANTHER" id="PTHR47191:SF2">
    <property type="entry name" value="OS05G0170800 PROTEIN"/>
    <property type="match status" value="1"/>
</dbReference>
<name>A0AAN9FSR4_CROPI</name>
<dbReference type="Pfam" id="PF02151">
    <property type="entry name" value="UVR"/>
    <property type="match status" value="2"/>
</dbReference>
<dbReference type="PROSITE" id="PS50151">
    <property type="entry name" value="UVR"/>
    <property type="match status" value="2"/>
</dbReference>
<evidence type="ECO:0008006" key="5">
    <source>
        <dbReference type="Google" id="ProtNLM"/>
    </source>
</evidence>
<dbReference type="PROSITE" id="PS51087">
    <property type="entry name" value="APAG"/>
    <property type="match status" value="1"/>
</dbReference>
<dbReference type="NCBIfam" id="NF003967">
    <property type="entry name" value="PRK05461.1"/>
    <property type="match status" value="1"/>
</dbReference>
<keyword evidence="4" id="KW-1185">Reference proteome</keyword>
<dbReference type="InterPro" id="IPR007474">
    <property type="entry name" value="ApaG_domain"/>
</dbReference>
<feature type="domain" description="ApaG" evidence="2">
    <location>
        <begin position="153"/>
        <end position="280"/>
    </location>
</feature>
<organism evidence="3 4">
    <name type="scientific">Crotalaria pallida</name>
    <name type="common">Smooth rattlebox</name>
    <name type="synonym">Crotalaria striata</name>
    <dbReference type="NCBI Taxonomy" id="3830"/>
    <lineage>
        <taxon>Eukaryota</taxon>
        <taxon>Viridiplantae</taxon>
        <taxon>Streptophyta</taxon>
        <taxon>Embryophyta</taxon>
        <taxon>Tracheophyta</taxon>
        <taxon>Spermatophyta</taxon>
        <taxon>Magnoliopsida</taxon>
        <taxon>eudicotyledons</taxon>
        <taxon>Gunneridae</taxon>
        <taxon>Pentapetalae</taxon>
        <taxon>rosids</taxon>
        <taxon>fabids</taxon>
        <taxon>Fabales</taxon>
        <taxon>Fabaceae</taxon>
        <taxon>Papilionoideae</taxon>
        <taxon>50 kb inversion clade</taxon>
        <taxon>genistoids sensu lato</taxon>
        <taxon>core genistoids</taxon>
        <taxon>Crotalarieae</taxon>
        <taxon>Crotalaria</taxon>
    </lineage>
</organism>
<dbReference type="Gene3D" id="2.60.40.1470">
    <property type="entry name" value="ApaG domain"/>
    <property type="match status" value="1"/>
</dbReference>
<dbReference type="EMBL" id="JAYWIO010000002">
    <property type="protein sequence ID" value="KAK7281922.1"/>
    <property type="molecule type" value="Genomic_DNA"/>
</dbReference>
<dbReference type="Pfam" id="PF04379">
    <property type="entry name" value="DUF525"/>
    <property type="match status" value="1"/>
</dbReference>
<dbReference type="SUPFAM" id="SSF46600">
    <property type="entry name" value="C-terminal UvrC-binding domain of UvrB"/>
    <property type="match status" value="1"/>
</dbReference>
<proteinExistence type="predicted"/>
<evidence type="ECO:0000313" key="4">
    <source>
        <dbReference type="Proteomes" id="UP001372338"/>
    </source>
</evidence>
<protein>
    <recommendedName>
        <fullName evidence="5">Protein ApaG</fullName>
    </recommendedName>
</protein>
<dbReference type="Proteomes" id="UP001372338">
    <property type="component" value="Unassembled WGS sequence"/>
</dbReference>
<gene>
    <name evidence="3" type="ORF">RIF29_10300</name>
</gene>
<dbReference type="AlphaFoldDB" id="A0AAN9FSR4"/>
<dbReference type="InterPro" id="IPR036876">
    <property type="entry name" value="UVR_dom_sf"/>
</dbReference>
<accession>A0AAN9FSR4</accession>
<dbReference type="Gene3D" id="4.10.860.10">
    <property type="entry name" value="UVR domain"/>
    <property type="match status" value="1"/>
</dbReference>
<dbReference type="PANTHER" id="PTHR47191">
    <property type="entry name" value="OS05G0170800 PROTEIN"/>
    <property type="match status" value="1"/>
</dbReference>